<dbReference type="CDD" id="cd17486">
    <property type="entry name" value="MFS_AmpG_like"/>
    <property type="match status" value="1"/>
</dbReference>
<evidence type="ECO:0000259" key="7">
    <source>
        <dbReference type="PROSITE" id="PS50850"/>
    </source>
</evidence>
<keyword evidence="5 6" id="KW-0472">Membrane</keyword>
<dbReference type="PROSITE" id="PS50850">
    <property type="entry name" value="MFS"/>
    <property type="match status" value="1"/>
</dbReference>
<feature type="transmembrane region" description="Helical" evidence="6">
    <location>
        <begin position="97"/>
        <end position="116"/>
    </location>
</feature>
<feature type="transmembrane region" description="Helical" evidence="6">
    <location>
        <begin position="122"/>
        <end position="146"/>
    </location>
</feature>
<feature type="transmembrane region" description="Helical" evidence="6">
    <location>
        <begin position="307"/>
        <end position="325"/>
    </location>
</feature>
<feature type="transmembrane region" description="Helical" evidence="6">
    <location>
        <begin position="28"/>
        <end position="49"/>
    </location>
</feature>
<name>A0A3B1BFJ8_9ZZZZ</name>
<evidence type="ECO:0000313" key="8">
    <source>
        <dbReference type="EMBL" id="VAX09180.1"/>
    </source>
</evidence>
<feature type="domain" description="Major facilitator superfamily (MFS) profile" evidence="7">
    <location>
        <begin position="24"/>
        <end position="447"/>
    </location>
</feature>
<dbReference type="EMBL" id="UOFY01000033">
    <property type="protein sequence ID" value="VAX09180.1"/>
    <property type="molecule type" value="Genomic_DNA"/>
</dbReference>
<dbReference type="InterPro" id="IPR036259">
    <property type="entry name" value="MFS_trans_sf"/>
</dbReference>
<accession>A0A3B1BFJ8</accession>
<feature type="transmembrane region" description="Helical" evidence="6">
    <location>
        <begin position="55"/>
        <end position="76"/>
    </location>
</feature>
<dbReference type="InterPro" id="IPR004752">
    <property type="entry name" value="AmpG_permease/AT-1"/>
</dbReference>
<dbReference type="GO" id="GO:0016020">
    <property type="term" value="C:membrane"/>
    <property type="evidence" value="ECO:0007669"/>
    <property type="project" value="UniProtKB-SubCell"/>
</dbReference>
<dbReference type="GO" id="GO:0022857">
    <property type="term" value="F:transmembrane transporter activity"/>
    <property type="evidence" value="ECO:0007669"/>
    <property type="project" value="InterPro"/>
</dbReference>
<evidence type="ECO:0000256" key="6">
    <source>
        <dbReference type="SAM" id="Phobius"/>
    </source>
</evidence>
<dbReference type="InterPro" id="IPR011701">
    <property type="entry name" value="MFS"/>
</dbReference>
<evidence type="ECO:0000256" key="1">
    <source>
        <dbReference type="ARBA" id="ARBA00004141"/>
    </source>
</evidence>
<keyword evidence="4 6" id="KW-1133">Transmembrane helix</keyword>
<feature type="transmembrane region" description="Helical" evidence="6">
    <location>
        <begin position="422"/>
        <end position="444"/>
    </location>
</feature>
<feature type="transmembrane region" description="Helical" evidence="6">
    <location>
        <begin position="266"/>
        <end position="287"/>
    </location>
</feature>
<keyword evidence="2" id="KW-0813">Transport</keyword>
<dbReference type="NCBIfam" id="TIGR00901">
    <property type="entry name" value="2A0125"/>
    <property type="match status" value="1"/>
</dbReference>
<comment type="subcellular location">
    <subcellularLocation>
        <location evidence="1">Membrane</location>
        <topology evidence="1">Multi-pass membrane protein</topology>
    </subcellularLocation>
</comment>
<sequence length="449" mass="49303">MPSLKLFKARVSWREAVQVYLQPRVAGMLFLGFAAGLPFLLVFSTLSAWLTEVGLTRTAIGFFSWIGITYSIKVFWAPVVDRVPLPWLDRWLGRRRSWMLLAQAGIILGLLGMAGTQPAENVTMIALFALLVAFSSATQDVALDAYRIESIEKEYQGAMAAMYIGGYRTGLLVSGAGAFYLAEFWDWPFAYLCMAACMLVGVVTVLIIREPDKKPDAQAYAQEQRVIIYLENSAHLPALWRKFASWFIGAVVCPFTDFFQRNGTQAIIILVFISVFRISDITMGVMANPFYLDMGFSKIEIANVAKFFGFFMTIAGAALGGILVLRFGIMRPLLLGAVMVASTNLLFAMLAGMEPNLAMLALVISADNLSGGLATSAFIAYLSSLTNSAYTATQYALFSSLMTLTPKILAGFSGMVVDAQGYVFFFVYAAVTGIPAILLVLYLMKQKER</sequence>
<dbReference type="SUPFAM" id="SSF103473">
    <property type="entry name" value="MFS general substrate transporter"/>
    <property type="match status" value="1"/>
</dbReference>
<organism evidence="8">
    <name type="scientific">hydrothermal vent metagenome</name>
    <dbReference type="NCBI Taxonomy" id="652676"/>
    <lineage>
        <taxon>unclassified sequences</taxon>
        <taxon>metagenomes</taxon>
        <taxon>ecological metagenomes</taxon>
    </lineage>
</organism>
<dbReference type="Pfam" id="PF07690">
    <property type="entry name" value="MFS_1"/>
    <property type="match status" value="1"/>
</dbReference>
<dbReference type="Gene3D" id="1.20.1250.20">
    <property type="entry name" value="MFS general substrate transporter like domains"/>
    <property type="match status" value="2"/>
</dbReference>
<reference evidence="8" key="1">
    <citation type="submission" date="2018-06" db="EMBL/GenBank/DDBJ databases">
        <authorList>
            <person name="Zhirakovskaya E."/>
        </authorList>
    </citation>
    <scope>NUCLEOTIDE SEQUENCE</scope>
</reference>
<feature type="transmembrane region" description="Helical" evidence="6">
    <location>
        <begin position="158"/>
        <end position="182"/>
    </location>
</feature>
<dbReference type="AlphaFoldDB" id="A0A3B1BFJ8"/>
<keyword evidence="3 6" id="KW-0812">Transmembrane</keyword>
<evidence type="ECO:0000256" key="2">
    <source>
        <dbReference type="ARBA" id="ARBA00022448"/>
    </source>
</evidence>
<feature type="transmembrane region" description="Helical" evidence="6">
    <location>
        <begin position="357"/>
        <end position="383"/>
    </location>
</feature>
<evidence type="ECO:0000256" key="3">
    <source>
        <dbReference type="ARBA" id="ARBA00022692"/>
    </source>
</evidence>
<gene>
    <name evidence="8" type="ORF">MNBD_GAMMA25-1968</name>
</gene>
<feature type="transmembrane region" description="Helical" evidence="6">
    <location>
        <begin position="188"/>
        <end position="208"/>
    </location>
</feature>
<evidence type="ECO:0000256" key="5">
    <source>
        <dbReference type="ARBA" id="ARBA00023136"/>
    </source>
</evidence>
<dbReference type="PANTHER" id="PTHR12778">
    <property type="entry name" value="SOLUTE CARRIER FAMILY 33 ACETYL-COA TRANSPORTER -RELATED"/>
    <property type="match status" value="1"/>
</dbReference>
<protein>
    <submittedName>
        <fullName evidence="8">AmpG permease</fullName>
    </submittedName>
</protein>
<feature type="transmembrane region" description="Helical" evidence="6">
    <location>
        <begin position="332"/>
        <end position="351"/>
    </location>
</feature>
<proteinExistence type="predicted"/>
<feature type="transmembrane region" description="Helical" evidence="6">
    <location>
        <begin position="395"/>
        <end position="416"/>
    </location>
</feature>
<evidence type="ECO:0000256" key="4">
    <source>
        <dbReference type="ARBA" id="ARBA00022989"/>
    </source>
</evidence>
<dbReference type="PANTHER" id="PTHR12778:SF10">
    <property type="entry name" value="MAJOR FACILITATOR SUPERFAMILY DOMAIN-CONTAINING PROTEIN 3"/>
    <property type="match status" value="1"/>
</dbReference>
<dbReference type="InterPro" id="IPR020846">
    <property type="entry name" value="MFS_dom"/>
</dbReference>